<evidence type="ECO:0000256" key="5">
    <source>
        <dbReference type="ARBA" id="ARBA00023125"/>
    </source>
</evidence>
<dbReference type="InterPro" id="IPR000014">
    <property type="entry name" value="PAS"/>
</dbReference>
<dbReference type="Gene3D" id="1.10.10.60">
    <property type="entry name" value="Homeodomain-like"/>
    <property type="match status" value="1"/>
</dbReference>
<dbReference type="PROSITE" id="PS00688">
    <property type="entry name" value="SIGMA54_INTERACT_3"/>
    <property type="match status" value="1"/>
</dbReference>
<organism evidence="11 12">
    <name type="scientific">Alicyclobacillus dauci</name>
    <dbReference type="NCBI Taxonomy" id="1475485"/>
    <lineage>
        <taxon>Bacteria</taxon>
        <taxon>Bacillati</taxon>
        <taxon>Bacillota</taxon>
        <taxon>Bacilli</taxon>
        <taxon>Bacillales</taxon>
        <taxon>Alicyclobacillaceae</taxon>
        <taxon>Alicyclobacillus</taxon>
    </lineage>
</organism>
<dbReference type="Proteomes" id="UP001164803">
    <property type="component" value="Chromosome"/>
</dbReference>
<dbReference type="Pfam" id="PF00158">
    <property type="entry name" value="Sigma54_activat"/>
    <property type="match status" value="1"/>
</dbReference>
<keyword evidence="4" id="KW-0805">Transcription regulation</keyword>
<evidence type="ECO:0000313" key="11">
    <source>
        <dbReference type="EMBL" id="WAH37856.1"/>
    </source>
</evidence>
<dbReference type="SMART" id="SM00091">
    <property type="entry name" value="PAS"/>
    <property type="match status" value="1"/>
</dbReference>
<dbReference type="PROSITE" id="PS50112">
    <property type="entry name" value="PAS"/>
    <property type="match status" value="1"/>
</dbReference>
<dbReference type="NCBIfam" id="TIGR00229">
    <property type="entry name" value="sensory_box"/>
    <property type="match status" value="1"/>
</dbReference>
<dbReference type="Pfam" id="PF25601">
    <property type="entry name" value="AAA_lid_14"/>
    <property type="match status" value="1"/>
</dbReference>
<dbReference type="SUPFAM" id="SSF46689">
    <property type="entry name" value="Homeodomain-like"/>
    <property type="match status" value="1"/>
</dbReference>
<accession>A0ABY6Z6R1</accession>
<evidence type="ECO:0000259" key="9">
    <source>
        <dbReference type="PROSITE" id="PS50112"/>
    </source>
</evidence>
<evidence type="ECO:0000256" key="3">
    <source>
        <dbReference type="ARBA" id="ARBA00022840"/>
    </source>
</evidence>
<protein>
    <recommendedName>
        <fullName evidence="7">HTH-type transcriptional regulatory protein TyrR</fullName>
    </recommendedName>
</protein>
<dbReference type="InterPro" id="IPR027417">
    <property type="entry name" value="P-loop_NTPase"/>
</dbReference>
<dbReference type="EMBL" id="CP104064">
    <property type="protein sequence ID" value="WAH37856.1"/>
    <property type="molecule type" value="Genomic_DNA"/>
</dbReference>
<evidence type="ECO:0000256" key="7">
    <source>
        <dbReference type="ARBA" id="ARBA00029500"/>
    </source>
</evidence>
<dbReference type="InterPro" id="IPR003593">
    <property type="entry name" value="AAA+_ATPase"/>
</dbReference>
<proteinExistence type="predicted"/>
<dbReference type="PROSITE" id="PS50045">
    <property type="entry name" value="SIGMA54_INTERACT_4"/>
    <property type="match status" value="1"/>
</dbReference>
<dbReference type="RefSeq" id="WP_268045387.1">
    <property type="nucleotide sequence ID" value="NZ_CP104064.1"/>
</dbReference>
<feature type="domain" description="Sigma-54 factor interaction" evidence="8">
    <location>
        <begin position="149"/>
        <end position="378"/>
    </location>
</feature>
<dbReference type="Pfam" id="PF13426">
    <property type="entry name" value="PAS_9"/>
    <property type="match status" value="1"/>
</dbReference>
<keyword evidence="6" id="KW-0804">Transcription</keyword>
<dbReference type="InterPro" id="IPR030828">
    <property type="entry name" value="HTH_TyrR"/>
</dbReference>
<evidence type="ECO:0000256" key="1">
    <source>
        <dbReference type="ARBA" id="ARBA00022741"/>
    </source>
</evidence>
<evidence type="ECO:0000313" key="12">
    <source>
        <dbReference type="Proteomes" id="UP001164803"/>
    </source>
</evidence>
<dbReference type="InterPro" id="IPR025943">
    <property type="entry name" value="Sigma_54_int_dom_ATP-bd_2"/>
</dbReference>
<dbReference type="InterPro" id="IPR009057">
    <property type="entry name" value="Homeodomain-like_sf"/>
</dbReference>
<dbReference type="InterPro" id="IPR002078">
    <property type="entry name" value="Sigma_54_int"/>
</dbReference>
<dbReference type="InterPro" id="IPR025944">
    <property type="entry name" value="Sigma_54_int_dom_CS"/>
</dbReference>
<keyword evidence="5" id="KW-0238">DNA-binding</keyword>
<dbReference type="SMART" id="SM00382">
    <property type="entry name" value="AAA"/>
    <property type="match status" value="1"/>
</dbReference>
<dbReference type="SUPFAM" id="SSF55785">
    <property type="entry name" value="PYP-like sensor domain (PAS domain)"/>
    <property type="match status" value="1"/>
</dbReference>
<dbReference type="InterPro" id="IPR000700">
    <property type="entry name" value="PAS-assoc_C"/>
</dbReference>
<evidence type="ECO:0000259" key="10">
    <source>
        <dbReference type="PROSITE" id="PS50113"/>
    </source>
</evidence>
<keyword evidence="2" id="KW-0058">Aromatic hydrocarbons catabolism</keyword>
<sequence>MKNMNTRLHEELAEVIEWFPDGVYVVDGECRTLLVNSAYEELSGSNRRDLIGRTMSELIQAGFISESVSILVQKTKHSESLMQVLKNGKEVMVTGNPVFDDRGNLQLIVTSVRDMTALNRVTLDLEKAIGLSELNKHHYHVALDQEPVVIWESKHMREVMEKVKQVAPYPTSVLILGPSGVGKEIIANCIHQMSERNHQPFVKVNCAAIPDALLESELFGYESGAFTGARREGKAGLFELADGGTILLDEIGDMPLSVQVKLLRILQDLQVLRVGGTRPRSVNVRVISSTNQDLRTLVGERRFREDLYYRLQVIEIKIKPLSERPQDANALIGHYFDCYSTKYRIPKRLRKDTVEMLNRYNWPGNVRELKNMMESLVVSVPSLVIAPHHLPLHVQTTKDTKRVLSLKRRLEQFEQEIVMEALNEYASFRKAAAALGVDHSTLVKKVQRWSKAVK</sequence>
<evidence type="ECO:0000256" key="2">
    <source>
        <dbReference type="ARBA" id="ARBA00022797"/>
    </source>
</evidence>
<dbReference type="PROSITE" id="PS00676">
    <property type="entry name" value="SIGMA54_INTERACT_2"/>
    <property type="match status" value="1"/>
</dbReference>
<keyword evidence="3" id="KW-0067">ATP-binding</keyword>
<dbReference type="InterPro" id="IPR058031">
    <property type="entry name" value="AAA_lid_NorR"/>
</dbReference>
<gene>
    <name evidence="11" type="ORF">NZD86_04960</name>
</gene>
<dbReference type="CDD" id="cd00130">
    <property type="entry name" value="PAS"/>
    <property type="match status" value="1"/>
</dbReference>
<reference evidence="11" key="1">
    <citation type="submission" date="2022-08" db="EMBL/GenBank/DDBJ databases">
        <title>Alicyclobacillus dauci DSM2870, complete genome.</title>
        <authorList>
            <person name="Wang Q."/>
            <person name="Cai R."/>
            <person name="Wang Z."/>
        </authorList>
    </citation>
    <scope>NUCLEOTIDE SEQUENCE</scope>
    <source>
        <strain evidence="11">DSM 28700</strain>
    </source>
</reference>
<dbReference type="CDD" id="cd00009">
    <property type="entry name" value="AAA"/>
    <property type="match status" value="1"/>
</dbReference>
<dbReference type="Gene3D" id="3.30.450.20">
    <property type="entry name" value="PAS domain"/>
    <property type="match status" value="1"/>
</dbReference>
<dbReference type="InterPro" id="IPR035965">
    <property type="entry name" value="PAS-like_dom_sf"/>
</dbReference>
<dbReference type="PANTHER" id="PTHR32071">
    <property type="entry name" value="TRANSCRIPTIONAL REGULATORY PROTEIN"/>
    <property type="match status" value="1"/>
</dbReference>
<keyword evidence="12" id="KW-1185">Reference proteome</keyword>
<dbReference type="SUPFAM" id="SSF52540">
    <property type="entry name" value="P-loop containing nucleoside triphosphate hydrolases"/>
    <property type="match status" value="1"/>
</dbReference>
<dbReference type="Gene3D" id="3.40.50.300">
    <property type="entry name" value="P-loop containing nucleotide triphosphate hydrolases"/>
    <property type="match status" value="1"/>
</dbReference>
<evidence type="ECO:0000256" key="6">
    <source>
        <dbReference type="ARBA" id="ARBA00023163"/>
    </source>
</evidence>
<dbReference type="Pfam" id="PF18024">
    <property type="entry name" value="HTH_50"/>
    <property type="match status" value="1"/>
</dbReference>
<evidence type="ECO:0000259" key="8">
    <source>
        <dbReference type="PROSITE" id="PS50045"/>
    </source>
</evidence>
<dbReference type="PROSITE" id="PS50113">
    <property type="entry name" value="PAC"/>
    <property type="match status" value="1"/>
</dbReference>
<keyword evidence="1" id="KW-0547">Nucleotide-binding</keyword>
<name>A0ABY6Z6R1_9BACL</name>
<dbReference type="PANTHER" id="PTHR32071:SF57">
    <property type="entry name" value="C4-DICARBOXYLATE TRANSPORT TRANSCRIPTIONAL REGULATORY PROTEIN DCTD"/>
    <property type="match status" value="1"/>
</dbReference>
<evidence type="ECO:0000256" key="4">
    <source>
        <dbReference type="ARBA" id="ARBA00023015"/>
    </source>
</evidence>
<feature type="domain" description="PAS" evidence="9">
    <location>
        <begin position="8"/>
        <end position="60"/>
    </location>
</feature>
<dbReference type="Gene3D" id="1.10.8.60">
    <property type="match status" value="1"/>
</dbReference>
<feature type="domain" description="PAC" evidence="10">
    <location>
        <begin position="75"/>
        <end position="127"/>
    </location>
</feature>